<dbReference type="EMBL" id="JBHSCF010000028">
    <property type="protein sequence ID" value="MFC4187810.1"/>
    <property type="molecule type" value="Genomic_DNA"/>
</dbReference>
<evidence type="ECO:0000313" key="3">
    <source>
        <dbReference type="Proteomes" id="UP001595871"/>
    </source>
</evidence>
<organism evidence="2 3">
    <name type="scientific">Streptomyces flavovirens</name>
    <dbReference type="NCBI Taxonomy" id="52258"/>
    <lineage>
        <taxon>Bacteria</taxon>
        <taxon>Bacillati</taxon>
        <taxon>Actinomycetota</taxon>
        <taxon>Actinomycetes</taxon>
        <taxon>Kitasatosporales</taxon>
        <taxon>Streptomycetaceae</taxon>
        <taxon>Streptomyces</taxon>
    </lineage>
</organism>
<dbReference type="Pfam" id="PF12802">
    <property type="entry name" value="MarR_2"/>
    <property type="match status" value="1"/>
</dbReference>
<dbReference type="Proteomes" id="UP001595871">
    <property type="component" value="Unassembled WGS sequence"/>
</dbReference>
<dbReference type="SUPFAM" id="SSF46785">
    <property type="entry name" value="Winged helix' DNA-binding domain"/>
    <property type="match status" value="2"/>
</dbReference>
<name>A0ABV8N6Y9_9ACTN</name>
<dbReference type="PANTHER" id="PTHR33164">
    <property type="entry name" value="TRANSCRIPTIONAL REGULATOR, MARR FAMILY"/>
    <property type="match status" value="1"/>
</dbReference>
<dbReference type="InterPro" id="IPR000835">
    <property type="entry name" value="HTH_MarR-typ"/>
</dbReference>
<proteinExistence type="predicted"/>
<dbReference type="PRINTS" id="PR00598">
    <property type="entry name" value="HTHMARR"/>
</dbReference>
<accession>A0ABV8N6Y9</accession>
<comment type="caution">
    <text evidence="2">The sequence shown here is derived from an EMBL/GenBank/DDBJ whole genome shotgun (WGS) entry which is preliminary data.</text>
</comment>
<evidence type="ECO:0000259" key="1">
    <source>
        <dbReference type="PROSITE" id="PS50995"/>
    </source>
</evidence>
<dbReference type="PANTHER" id="PTHR33164:SF89">
    <property type="entry name" value="MARR FAMILY REGULATORY PROTEIN"/>
    <property type="match status" value="1"/>
</dbReference>
<reference evidence="3" key="1">
    <citation type="journal article" date="2019" name="Int. J. Syst. Evol. Microbiol.">
        <title>The Global Catalogue of Microorganisms (GCM) 10K type strain sequencing project: providing services to taxonomists for standard genome sequencing and annotation.</title>
        <authorList>
            <consortium name="The Broad Institute Genomics Platform"/>
            <consortium name="The Broad Institute Genome Sequencing Center for Infectious Disease"/>
            <person name="Wu L."/>
            <person name="Ma J."/>
        </authorList>
    </citation>
    <scope>NUCLEOTIDE SEQUENCE [LARGE SCALE GENOMIC DNA]</scope>
    <source>
        <strain evidence="3">CCM 3243</strain>
    </source>
</reference>
<dbReference type="PROSITE" id="PS50995">
    <property type="entry name" value="HTH_MARR_2"/>
    <property type="match status" value="2"/>
</dbReference>
<protein>
    <submittedName>
        <fullName evidence="2">MarR family winged helix-turn-helix transcriptional regulator</fullName>
    </submittedName>
</protein>
<dbReference type="InterPro" id="IPR036388">
    <property type="entry name" value="WH-like_DNA-bd_sf"/>
</dbReference>
<evidence type="ECO:0000313" key="2">
    <source>
        <dbReference type="EMBL" id="MFC4187810.1"/>
    </source>
</evidence>
<dbReference type="RefSeq" id="WP_200695123.1">
    <property type="nucleotide sequence ID" value="NZ_BAAAYA010000009.1"/>
</dbReference>
<dbReference type="Gene3D" id="1.10.10.10">
    <property type="entry name" value="Winged helix-like DNA-binding domain superfamily/Winged helix DNA-binding domain"/>
    <property type="match status" value="2"/>
</dbReference>
<dbReference type="InterPro" id="IPR039422">
    <property type="entry name" value="MarR/SlyA-like"/>
</dbReference>
<feature type="domain" description="HTH marR-type" evidence="1">
    <location>
        <begin position="154"/>
        <end position="286"/>
    </location>
</feature>
<sequence>MSVTKATEAQGRDGRTPTNGYFGDLLRRVFSRFAADAMDDAPQSRDFVLLDVLADGDARSQKDLAERLGINRTVMVRLIDRLEEVGHVSRTRNPANRRSYVLSLTDAGRAALDEMRESMALRNARIAAALTPREQRRLVTLLGRLLPETEQPATQSIEYLITQAHLNQRRTFDALLGDLGLRVRHFGPLTAIDELGPCPQQRLAQHLSITEPAAAEVVDELVQAGMVSRGKDPHDRRRYALELTDRGRELRPSLYEAGERMQSDTREALGADGEEELRSLLGRLLEAQA</sequence>
<keyword evidence="3" id="KW-1185">Reference proteome</keyword>
<gene>
    <name evidence="2" type="ORF">ACFO3R_15725</name>
</gene>
<feature type="domain" description="HTH marR-type" evidence="1">
    <location>
        <begin position="1"/>
        <end position="147"/>
    </location>
</feature>
<dbReference type="SMART" id="SM00347">
    <property type="entry name" value="HTH_MARR"/>
    <property type="match status" value="2"/>
</dbReference>
<dbReference type="Pfam" id="PF01047">
    <property type="entry name" value="MarR"/>
    <property type="match status" value="1"/>
</dbReference>
<dbReference type="InterPro" id="IPR036390">
    <property type="entry name" value="WH_DNA-bd_sf"/>
</dbReference>